<evidence type="ECO:0000313" key="2">
    <source>
        <dbReference type="Proteomes" id="UP000199518"/>
    </source>
</evidence>
<evidence type="ECO:0000313" key="1">
    <source>
        <dbReference type="EMBL" id="SFI82832.1"/>
    </source>
</evidence>
<dbReference type="OrthoDB" id="9808443at2"/>
<reference evidence="2" key="1">
    <citation type="submission" date="2016-10" db="EMBL/GenBank/DDBJ databases">
        <authorList>
            <person name="Varghese N."/>
            <person name="Submissions S."/>
        </authorList>
    </citation>
    <scope>NUCLEOTIDE SEQUENCE [LARGE SCALE GENOMIC DNA]</scope>
    <source>
        <strain evidence="2">DSM 26348</strain>
    </source>
</reference>
<keyword evidence="2" id="KW-1185">Reference proteome</keyword>
<protein>
    <submittedName>
        <fullName evidence="1">Nucleotidyl transferase AbiEii toxin, Type IV TA system</fullName>
    </submittedName>
</protein>
<proteinExistence type="predicted"/>
<name>A0A1I3LDE4_9PLAN</name>
<dbReference type="GO" id="GO:0016740">
    <property type="term" value="F:transferase activity"/>
    <property type="evidence" value="ECO:0007669"/>
    <property type="project" value="UniProtKB-KW"/>
</dbReference>
<organism evidence="1 2">
    <name type="scientific">Planctomicrobium piriforme</name>
    <dbReference type="NCBI Taxonomy" id="1576369"/>
    <lineage>
        <taxon>Bacteria</taxon>
        <taxon>Pseudomonadati</taxon>
        <taxon>Planctomycetota</taxon>
        <taxon>Planctomycetia</taxon>
        <taxon>Planctomycetales</taxon>
        <taxon>Planctomycetaceae</taxon>
        <taxon>Planctomicrobium</taxon>
    </lineage>
</organism>
<gene>
    <name evidence="1" type="ORF">SAMN05421753_112229</name>
</gene>
<accession>A0A1I3LDE4</accession>
<sequence>MTDRSVKNVAASIRQRLTNQAKASDRPFQEVLQYFAMERFLSRLSLSPHAERFILKGALMFNVWGAPASRPTRDIDFLGRINNDISSIAAVFREICQKQGGEPDGLVFAADTVVGHSIKEDADYVGVRVTFQAFLENARVPMQIDIGFGDTVVPEAAIMDYPTILKHAPPRLWAYPKETVVAEKFEAMVKLGELNSRLKDFFDLWLLSRQFEFDGRLLCEAITQTFQNRRTAINPRPIALTETFANNSTKKTQWKGFLRKSRLHLAPQQLPEVVELIAQFLLPPAQAMTAGQTFSQKWQPAGTWSGE</sequence>
<dbReference type="RefSeq" id="WP_092052042.1">
    <property type="nucleotide sequence ID" value="NZ_FOQD01000012.1"/>
</dbReference>
<dbReference type="Proteomes" id="UP000199518">
    <property type="component" value="Unassembled WGS sequence"/>
</dbReference>
<dbReference type="InterPro" id="IPR014942">
    <property type="entry name" value="AbiEii"/>
</dbReference>
<dbReference type="STRING" id="1576369.SAMN05421753_112229"/>
<dbReference type="EMBL" id="FOQD01000012">
    <property type="protein sequence ID" value="SFI82832.1"/>
    <property type="molecule type" value="Genomic_DNA"/>
</dbReference>
<keyword evidence="1" id="KW-0808">Transferase</keyword>
<dbReference type="AlphaFoldDB" id="A0A1I3LDE4"/>
<dbReference type="Pfam" id="PF08843">
    <property type="entry name" value="AbiEii"/>
    <property type="match status" value="1"/>
</dbReference>